<dbReference type="GO" id="GO:0009279">
    <property type="term" value="C:cell outer membrane"/>
    <property type="evidence" value="ECO:0007669"/>
    <property type="project" value="UniProtKB-SubCell"/>
</dbReference>
<keyword evidence="6" id="KW-0449">Lipoprotein</keyword>
<evidence type="ECO:0000256" key="2">
    <source>
        <dbReference type="ARBA" id="ARBA00022729"/>
    </source>
</evidence>
<gene>
    <name evidence="9" type="ORF">B1202_09790</name>
</gene>
<evidence type="ECO:0000256" key="1">
    <source>
        <dbReference type="ARBA" id="ARBA00004459"/>
    </source>
</evidence>
<evidence type="ECO:0000256" key="4">
    <source>
        <dbReference type="ARBA" id="ARBA00023139"/>
    </source>
</evidence>
<dbReference type="InterPro" id="IPR032831">
    <property type="entry name" value="LptM_cons"/>
</dbReference>
<dbReference type="EMBL" id="MVKX01000005">
    <property type="protein sequence ID" value="OOV82732.1"/>
    <property type="molecule type" value="Genomic_DNA"/>
</dbReference>
<evidence type="ECO:0000256" key="7">
    <source>
        <dbReference type="SAM" id="MobiDB-lite"/>
    </source>
</evidence>
<feature type="compositionally biased region" description="Polar residues" evidence="7">
    <location>
        <begin position="63"/>
        <end position="73"/>
    </location>
</feature>
<protein>
    <recommendedName>
        <fullName evidence="11">Lipoprotein</fullName>
    </recommendedName>
</protein>
<proteinExistence type="predicted"/>
<sequence length="73" mass="7926">MYRFMNYKIIVLASALLLTACGQSGALHLPSDANADKRAKYLIYPDTPAQQKQEKQAAPVATESESSNSNPTP</sequence>
<keyword evidence="4" id="KW-0564">Palmitate</keyword>
<comment type="caution">
    <text evidence="9">The sequence shown here is derived from an EMBL/GenBank/DDBJ whole genome shotgun (WGS) entry which is preliminary data.</text>
</comment>
<keyword evidence="3" id="KW-0472">Membrane</keyword>
<evidence type="ECO:0000256" key="8">
    <source>
        <dbReference type="SAM" id="SignalP"/>
    </source>
</evidence>
<name>A0A1T1GYM8_9GAMM</name>
<organism evidence="9 10">
    <name type="scientific">Acinetobacter amyesii</name>
    <dbReference type="NCBI Taxonomy" id="2942470"/>
    <lineage>
        <taxon>Bacteria</taxon>
        <taxon>Pseudomonadati</taxon>
        <taxon>Pseudomonadota</taxon>
        <taxon>Gammaproteobacteria</taxon>
        <taxon>Moraxellales</taxon>
        <taxon>Moraxellaceae</taxon>
        <taxon>Acinetobacter</taxon>
    </lineage>
</organism>
<reference evidence="9 10" key="1">
    <citation type="submission" date="2017-02" db="EMBL/GenBank/DDBJ databases">
        <title>Acinetobacter sp. ANC 4945, whole genome shotgun sequencing project.</title>
        <authorList>
            <person name="Radolfova-Krizova L."/>
            <person name="Al Atrouni A."/>
            <person name="Nemec A."/>
        </authorList>
    </citation>
    <scope>NUCLEOTIDE SEQUENCE [LARGE SCALE GENOMIC DNA]</scope>
    <source>
        <strain evidence="9 10">ANC 4945</strain>
    </source>
</reference>
<feature type="region of interest" description="Disordered" evidence="7">
    <location>
        <begin position="46"/>
        <end position="73"/>
    </location>
</feature>
<keyword evidence="5" id="KW-0998">Cell outer membrane</keyword>
<evidence type="ECO:0000256" key="5">
    <source>
        <dbReference type="ARBA" id="ARBA00023237"/>
    </source>
</evidence>
<accession>A0A1T1GYM8</accession>
<dbReference type="AlphaFoldDB" id="A0A1T1GYM8"/>
<keyword evidence="10" id="KW-1185">Reference proteome</keyword>
<keyword evidence="2 8" id="KW-0732">Signal</keyword>
<evidence type="ECO:0008006" key="11">
    <source>
        <dbReference type="Google" id="ProtNLM"/>
    </source>
</evidence>
<feature type="compositionally biased region" description="Low complexity" evidence="7">
    <location>
        <begin position="48"/>
        <end position="61"/>
    </location>
</feature>
<evidence type="ECO:0000313" key="9">
    <source>
        <dbReference type="EMBL" id="OOV82732.1"/>
    </source>
</evidence>
<dbReference type="PROSITE" id="PS51257">
    <property type="entry name" value="PROKAR_LIPOPROTEIN"/>
    <property type="match status" value="1"/>
</dbReference>
<feature type="signal peptide" evidence="8">
    <location>
        <begin position="1"/>
        <end position="26"/>
    </location>
</feature>
<evidence type="ECO:0000256" key="6">
    <source>
        <dbReference type="ARBA" id="ARBA00023288"/>
    </source>
</evidence>
<dbReference type="Proteomes" id="UP000191160">
    <property type="component" value="Unassembled WGS sequence"/>
</dbReference>
<dbReference type="NCBIfam" id="NF047847">
    <property type="entry name" value="SS_mature_LptM"/>
    <property type="match status" value="1"/>
</dbReference>
<evidence type="ECO:0000256" key="3">
    <source>
        <dbReference type="ARBA" id="ARBA00023136"/>
    </source>
</evidence>
<evidence type="ECO:0000313" key="10">
    <source>
        <dbReference type="Proteomes" id="UP000191160"/>
    </source>
</evidence>
<comment type="subcellular location">
    <subcellularLocation>
        <location evidence="1">Cell outer membrane</location>
        <topology evidence="1">Lipid-anchor</topology>
    </subcellularLocation>
</comment>
<feature type="chain" id="PRO_5013069118" description="Lipoprotein" evidence="8">
    <location>
        <begin position="27"/>
        <end position="73"/>
    </location>
</feature>